<evidence type="ECO:0000259" key="6">
    <source>
        <dbReference type="PROSITE" id="PS50941"/>
    </source>
</evidence>
<name>A0ABR4NG28_9FUNG</name>
<dbReference type="Proteomes" id="UP001527925">
    <property type="component" value="Unassembled WGS sequence"/>
</dbReference>
<dbReference type="Gene3D" id="1.10.1280.10">
    <property type="entry name" value="Di-copper center containing domain from catechol oxidase"/>
    <property type="match status" value="1"/>
</dbReference>
<evidence type="ECO:0000313" key="8">
    <source>
        <dbReference type="Proteomes" id="UP001527925"/>
    </source>
</evidence>
<dbReference type="InterPro" id="IPR008922">
    <property type="entry name" value="Di-copper_centre_dom_sf"/>
</dbReference>
<dbReference type="Pfam" id="PF00187">
    <property type="entry name" value="Chitin_bind_1"/>
    <property type="match status" value="2"/>
</dbReference>
<evidence type="ECO:0000256" key="2">
    <source>
        <dbReference type="ARBA" id="ARBA00022723"/>
    </source>
</evidence>
<keyword evidence="4" id="KW-1015">Disulfide bond</keyword>
<evidence type="ECO:0000256" key="1">
    <source>
        <dbReference type="ARBA" id="ARBA00022669"/>
    </source>
</evidence>
<dbReference type="SMART" id="SM00270">
    <property type="entry name" value="ChtBD1"/>
    <property type="match status" value="4"/>
</dbReference>
<dbReference type="CDD" id="cd00035">
    <property type="entry name" value="ChtBD1"/>
    <property type="match status" value="2"/>
</dbReference>
<dbReference type="InterPro" id="IPR036861">
    <property type="entry name" value="Endochitinase-like_sf"/>
</dbReference>
<dbReference type="PROSITE" id="PS50941">
    <property type="entry name" value="CHIT_BIND_I_2"/>
    <property type="match status" value="2"/>
</dbReference>
<evidence type="ECO:0000313" key="7">
    <source>
        <dbReference type="EMBL" id="KAL2918406.1"/>
    </source>
</evidence>
<comment type="caution">
    <text evidence="7">The sequence shown here is derived from an EMBL/GenBank/DDBJ whole genome shotgun (WGS) entry which is preliminary data.</text>
</comment>
<evidence type="ECO:0000256" key="4">
    <source>
        <dbReference type="PROSITE-ProRule" id="PRU00261"/>
    </source>
</evidence>
<dbReference type="SUPFAM" id="SSF57016">
    <property type="entry name" value="Plant lectins/antimicrobial peptides"/>
    <property type="match status" value="4"/>
</dbReference>
<dbReference type="InterPro" id="IPR050316">
    <property type="entry name" value="Tyrosinase/Hemocyanin"/>
</dbReference>
<proteinExistence type="predicted"/>
<keyword evidence="2" id="KW-0479">Metal-binding</keyword>
<feature type="compositionally biased region" description="Pro residues" evidence="5">
    <location>
        <begin position="238"/>
        <end position="254"/>
    </location>
</feature>
<protein>
    <recommendedName>
        <fullName evidence="6">Chitin-binding type-1 domain-containing protein</fullName>
    </recommendedName>
</protein>
<dbReference type="Pfam" id="PF00264">
    <property type="entry name" value="Tyrosinase"/>
    <property type="match status" value="1"/>
</dbReference>
<feature type="disulfide bond" evidence="4">
    <location>
        <begin position="193"/>
        <end position="208"/>
    </location>
</feature>
<dbReference type="InterPro" id="IPR001002">
    <property type="entry name" value="Chitin-bd_1"/>
</dbReference>
<keyword evidence="1 4" id="KW-0147">Chitin-binding</keyword>
<keyword evidence="3" id="KW-0186">Copper</keyword>
<dbReference type="EMBL" id="JADGIZ020000006">
    <property type="protein sequence ID" value="KAL2918406.1"/>
    <property type="molecule type" value="Genomic_DNA"/>
</dbReference>
<feature type="region of interest" description="Disordered" evidence="5">
    <location>
        <begin position="236"/>
        <end position="257"/>
    </location>
</feature>
<dbReference type="PROSITE" id="PS00498">
    <property type="entry name" value="TYROSINASE_2"/>
    <property type="match status" value="1"/>
</dbReference>
<sequence>MKTGDAQIARLRANEARMAKIVDFFNAETDKGKFLSQSARVVAGNERLSFAPATEGDAAKRSSAIADVVHLTSYIVCTYPAADSKINLSWCGSTDAHCGANCQSPFGRCNGITPSPSPSPSPSPTPAADVHLTSYIVCTYPAADSKINLSWCGSTDAHCGANCQSPFGRCNGITPSPSPSPSPSPTPAADVRCGAAAGGAKCPNDLCCSFASYCGSTDAHCGANCQSPFGRCNGVAPSPSPSPPATPLPPPTSPRPDNRCGRNFNGATCDSSQCCSSIGYCGKTSDHCDIGCQALYGKCSPPPTAGYALPPAFSTSNFPGLAPSTAACKTPAKRVEFRTMTKTQRDNYVKAVKCLRTQPSKFPASLGTKTAHDDLVYVHLLAGEFAHLTAQLLPWHRVFVLNFESLLRNVCGYTDPLPYWDVSKDSQAPEKSAVWATDFMGGNGDPSTGCLKTGPFVGMTVNVPTPHCIKRGFYTDPQYGSMLGAQYSPDEVNYILTSNSDYENFRPNFEDTIHNSVHSGVGGDMNEPTMSPNDPIFFLHHANVDRLWWAWQNVNDKSFNQYGGMRSATLDSASLTDHVFMWGLGQDFLVKDVLNTVGGGRFCYTYDSSPVAALKSDGFAKIDLNETPLPRGSPVVNASIVPLAGASTSVAVQPLNGTASPGALDRSDKHHLRHHLPVSEKMLRKMRYTDKDIARVRANEAKLNKVVDFLNQQTDKGRFLSQAALVITESDRVSFKAPSAADVAKGEAASIAIVNEAIAAVGRL</sequence>
<comment type="caution">
    <text evidence="4">Lacks conserved residue(s) required for the propagation of feature annotation.</text>
</comment>
<dbReference type="Gene3D" id="3.30.60.10">
    <property type="entry name" value="Endochitinase-like"/>
    <property type="match status" value="4"/>
</dbReference>
<organism evidence="7 8">
    <name type="scientific">Polyrhizophydium stewartii</name>
    <dbReference type="NCBI Taxonomy" id="2732419"/>
    <lineage>
        <taxon>Eukaryota</taxon>
        <taxon>Fungi</taxon>
        <taxon>Fungi incertae sedis</taxon>
        <taxon>Chytridiomycota</taxon>
        <taxon>Chytridiomycota incertae sedis</taxon>
        <taxon>Chytridiomycetes</taxon>
        <taxon>Rhizophydiales</taxon>
        <taxon>Rhizophydiales incertae sedis</taxon>
        <taxon>Polyrhizophydium</taxon>
    </lineage>
</organism>
<dbReference type="PANTHER" id="PTHR11474">
    <property type="entry name" value="TYROSINASE FAMILY MEMBER"/>
    <property type="match status" value="1"/>
</dbReference>
<dbReference type="InterPro" id="IPR002227">
    <property type="entry name" value="Tyrosinase_Cu-bd"/>
</dbReference>
<feature type="domain" description="Chitin-binding type-1" evidence="6">
    <location>
        <begin position="257"/>
        <end position="301"/>
    </location>
</feature>
<feature type="disulfide bond" evidence="4">
    <location>
        <begin position="202"/>
        <end position="214"/>
    </location>
</feature>
<feature type="disulfide bond" evidence="4">
    <location>
        <begin position="207"/>
        <end position="221"/>
    </location>
</feature>
<feature type="domain" description="Chitin-binding type-1" evidence="6">
    <location>
        <begin position="190"/>
        <end position="234"/>
    </location>
</feature>
<gene>
    <name evidence="7" type="ORF">HK105_201806</name>
</gene>
<dbReference type="PANTHER" id="PTHR11474:SF126">
    <property type="entry name" value="TYROSINASE-LIKE PROTEIN TYR-1-RELATED"/>
    <property type="match status" value="1"/>
</dbReference>
<feature type="disulfide bond" evidence="4">
    <location>
        <begin position="269"/>
        <end position="281"/>
    </location>
</feature>
<dbReference type="SUPFAM" id="SSF48056">
    <property type="entry name" value="Di-copper centre-containing domain"/>
    <property type="match status" value="1"/>
</dbReference>
<reference evidence="7 8" key="1">
    <citation type="submission" date="2023-09" db="EMBL/GenBank/DDBJ databases">
        <title>Pangenome analysis of Batrachochytrium dendrobatidis and related Chytrids.</title>
        <authorList>
            <person name="Yacoub M.N."/>
            <person name="Stajich J.E."/>
            <person name="James T.Y."/>
        </authorList>
    </citation>
    <scope>NUCLEOTIDE SEQUENCE [LARGE SCALE GENOMIC DNA]</scope>
    <source>
        <strain evidence="7 8">JEL0888</strain>
    </source>
</reference>
<evidence type="ECO:0000256" key="5">
    <source>
        <dbReference type="SAM" id="MobiDB-lite"/>
    </source>
</evidence>
<feature type="disulfide bond" evidence="4">
    <location>
        <begin position="274"/>
        <end position="288"/>
    </location>
</feature>
<feature type="disulfide bond" evidence="4">
    <location>
        <begin position="260"/>
        <end position="275"/>
    </location>
</feature>
<evidence type="ECO:0000256" key="3">
    <source>
        <dbReference type="ARBA" id="ARBA00023008"/>
    </source>
</evidence>
<keyword evidence="8" id="KW-1185">Reference proteome</keyword>
<accession>A0ABR4NG28</accession>
<dbReference type="PRINTS" id="PR00092">
    <property type="entry name" value="TYROSINASE"/>
</dbReference>